<evidence type="ECO:0000313" key="3">
    <source>
        <dbReference type="Proteomes" id="UP000620382"/>
    </source>
</evidence>
<organism evidence="2 3">
    <name type="scientific">Pseudomonas haemolytica</name>
    <dbReference type="NCBI Taxonomy" id="2600065"/>
    <lineage>
        <taxon>Bacteria</taxon>
        <taxon>Pseudomonadati</taxon>
        <taxon>Pseudomonadota</taxon>
        <taxon>Gammaproteobacteria</taxon>
        <taxon>Pseudomonadales</taxon>
        <taxon>Pseudomonadaceae</taxon>
        <taxon>Pseudomonas</taxon>
    </lineage>
</organism>
<dbReference type="InterPro" id="IPR019289">
    <property type="entry name" value="Phage_tail_E/E"/>
</dbReference>
<sequence length="111" mass="11749">MKNETIEQPDVQQLADDNTVTLDTPIRRGTTSIGSITLRKPNSGELRGVSLVELLQMDVGSLIKVLPRISSPSITAVEVAGMDPADLLALSSKISGFLLQKSAMTDASLVA</sequence>
<dbReference type="Proteomes" id="UP000620382">
    <property type="component" value="Unassembled WGS sequence"/>
</dbReference>
<reference evidence="2 3" key="1">
    <citation type="submission" date="2021-01" db="EMBL/GenBank/DDBJ databases">
        <title>Antibiotic resistance and phylogeny of Pseudomonas spp. isolated over three decades from chicken meat in the Norwegian food chain.</title>
        <authorList>
            <person name="Moen B."/>
        </authorList>
    </citation>
    <scope>NUCLEOTIDE SEQUENCE [LARGE SCALE GENOMIC DNA]</scope>
    <source>
        <strain evidence="2 3">MF6766</strain>
    </source>
</reference>
<protein>
    <submittedName>
        <fullName evidence="2">Phage tail assembly protein</fullName>
    </submittedName>
</protein>
<proteinExistence type="predicted"/>
<evidence type="ECO:0000256" key="1">
    <source>
        <dbReference type="SAM" id="MobiDB-lite"/>
    </source>
</evidence>
<evidence type="ECO:0000313" key="2">
    <source>
        <dbReference type="EMBL" id="MBK3458860.1"/>
    </source>
</evidence>
<comment type="caution">
    <text evidence="2">The sequence shown here is derived from an EMBL/GenBank/DDBJ whole genome shotgun (WGS) entry which is preliminary data.</text>
</comment>
<gene>
    <name evidence="2" type="ORF">JJD71_07280</name>
</gene>
<keyword evidence="3" id="KW-1185">Reference proteome</keyword>
<name>A0ABS1GPE6_9PSED</name>
<dbReference type="Pfam" id="PF10109">
    <property type="entry name" value="Phage_TAC_7"/>
    <property type="match status" value="1"/>
</dbReference>
<dbReference type="RefSeq" id="WP_200657479.1">
    <property type="nucleotide sequence ID" value="NZ_JAENSR010000001.1"/>
</dbReference>
<accession>A0ABS1GPE6</accession>
<feature type="region of interest" description="Disordered" evidence="1">
    <location>
        <begin position="1"/>
        <end position="26"/>
    </location>
</feature>
<dbReference type="EMBL" id="JAENSR010000001">
    <property type="protein sequence ID" value="MBK3458860.1"/>
    <property type="molecule type" value="Genomic_DNA"/>
</dbReference>